<organism evidence="1 2">
    <name type="scientific">Aeromonas phage D3</name>
    <dbReference type="NCBI Taxonomy" id="2593327"/>
    <lineage>
        <taxon>Viruses</taxon>
        <taxon>Duplodnaviria</taxon>
        <taxon>Heunggongvirae</taxon>
        <taxon>Uroviricota</taxon>
        <taxon>Caudoviricetes</taxon>
        <taxon>Chimalliviridae</taxon>
        <taxon>Ludhianavirus</taxon>
        <taxon>Ludhianavirus D3</taxon>
    </lineage>
</organism>
<name>A0A7D6ETT7_9CAUD</name>
<dbReference type="EMBL" id="MN102098">
    <property type="protein sequence ID" value="QLM02900.1"/>
    <property type="molecule type" value="Genomic_DNA"/>
</dbReference>
<sequence length="99" mass="10998">MARTIFYLKAFIMTISALEFQCQVHPDGSLEPVNHFTGNIITVTTNTDVNGQKTGSVAVLNSVIAYLSYDFSGNRVVGYTPTYDNPTVMKTMERLFPLL</sequence>
<accession>A0A7D6ETT7</accession>
<dbReference type="Proteomes" id="UP000319658">
    <property type="component" value="Segment"/>
</dbReference>
<evidence type="ECO:0000313" key="2">
    <source>
        <dbReference type="Proteomes" id="UP000319658"/>
    </source>
</evidence>
<evidence type="ECO:0000313" key="1">
    <source>
        <dbReference type="EMBL" id="QLM02900.1"/>
    </source>
</evidence>
<gene>
    <name evidence="1" type="ORF">D3_0124</name>
</gene>
<proteinExistence type="predicted"/>
<protein>
    <submittedName>
        <fullName evidence="1">Uncharacterized protein</fullName>
    </submittedName>
</protein>
<keyword evidence="2" id="KW-1185">Reference proteome</keyword>
<reference evidence="1 2" key="1">
    <citation type="submission" date="2019-06" db="EMBL/GenBank/DDBJ databases">
        <title>Complete genome sequence of Aeromonas hydrophila bacteriophage D3.</title>
        <authorList>
            <person name="Rai S."/>
            <person name="Tyagi A."/>
            <person name="Kumar N."/>
            <person name="Singh N."/>
        </authorList>
    </citation>
    <scope>NUCLEOTIDE SEQUENCE [LARGE SCALE GENOMIC DNA]</scope>
</reference>